<comment type="subcellular location">
    <subcellularLocation>
        <location evidence="1">Cytoplasm</location>
        <location evidence="1">Nucleoid</location>
    </subcellularLocation>
</comment>
<comment type="caution">
    <text evidence="6">The sequence shown here is derived from an EMBL/GenBank/DDBJ whole genome shotgun (WGS) entry which is preliminary data.</text>
</comment>
<dbReference type="NCBIfam" id="NF001464">
    <property type="entry name" value="PRK00321.1-5"/>
    <property type="match status" value="1"/>
</dbReference>
<dbReference type="InterPro" id="IPR007476">
    <property type="entry name" value="RdgC"/>
</dbReference>
<evidence type="ECO:0000256" key="3">
    <source>
        <dbReference type="ARBA" id="ARBA00022296"/>
    </source>
</evidence>
<evidence type="ECO:0000256" key="4">
    <source>
        <dbReference type="ARBA" id="ARBA00022490"/>
    </source>
</evidence>
<dbReference type="GO" id="GO:0003690">
    <property type="term" value="F:double-stranded DNA binding"/>
    <property type="evidence" value="ECO:0007669"/>
    <property type="project" value="TreeGrafter"/>
</dbReference>
<evidence type="ECO:0000256" key="1">
    <source>
        <dbReference type="ARBA" id="ARBA00004453"/>
    </source>
</evidence>
<name>A0A2T3KLT4_9GAMM</name>
<keyword evidence="5" id="KW-0233">DNA recombination</keyword>
<dbReference type="GO" id="GO:0006310">
    <property type="term" value="P:DNA recombination"/>
    <property type="evidence" value="ECO:0007669"/>
    <property type="project" value="UniProtKB-KW"/>
</dbReference>
<dbReference type="RefSeq" id="WP_107289305.1">
    <property type="nucleotide sequence ID" value="NZ_PYNF01000003.1"/>
</dbReference>
<evidence type="ECO:0000256" key="5">
    <source>
        <dbReference type="ARBA" id="ARBA00023172"/>
    </source>
</evidence>
<protein>
    <recommendedName>
        <fullName evidence="3">Recombination-associated protein RdgC</fullName>
    </recommendedName>
</protein>
<dbReference type="NCBIfam" id="NF001462">
    <property type="entry name" value="PRK00321.1-3"/>
    <property type="match status" value="1"/>
</dbReference>
<reference evidence="6 7" key="1">
    <citation type="submission" date="2018-01" db="EMBL/GenBank/DDBJ databases">
        <title>Whole genome sequencing of Histamine producing bacteria.</title>
        <authorList>
            <person name="Butler K."/>
        </authorList>
    </citation>
    <scope>NUCLEOTIDE SEQUENCE [LARGE SCALE GENOMIC DNA]</scope>
    <source>
        <strain evidence="6 7">FS-7.2</strain>
    </source>
</reference>
<dbReference type="PANTHER" id="PTHR38103">
    <property type="entry name" value="RECOMBINATION-ASSOCIATED PROTEIN RDGC"/>
    <property type="match status" value="1"/>
</dbReference>
<accession>A0A2T3KLT4</accession>
<dbReference type="GO" id="GO:0000018">
    <property type="term" value="P:regulation of DNA recombination"/>
    <property type="evidence" value="ECO:0007669"/>
    <property type="project" value="TreeGrafter"/>
</dbReference>
<organism evidence="6 7">
    <name type="scientific">Photobacterium kishitanii</name>
    <dbReference type="NCBI Taxonomy" id="318456"/>
    <lineage>
        <taxon>Bacteria</taxon>
        <taxon>Pseudomonadati</taxon>
        <taxon>Pseudomonadota</taxon>
        <taxon>Gammaproteobacteria</taxon>
        <taxon>Vibrionales</taxon>
        <taxon>Vibrionaceae</taxon>
        <taxon>Photobacterium</taxon>
    </lineage>
</organism>
<keyword evidence="4" id="KW-0963">Cytoplasm</keyword>
<comment type="similarity">
    <text evidence="2">Belongs to the RdgC family.</text>
</comment>
<proteinExistence type="inferred from homology"/>
<dbReference type="EMBL" id="PYNF01000003">
    <property type="protein sequence ID" value="PSV00675.1"/>
    <property type="molecule type" value="Genomic_DNA"/>
</dbReference>
<evidence type="ECO:0000313" key="7">
    <source>
        <dbReference type="Proteomes" id="UP000241426"/>
    </source>
</evidence>
<dbReference type="PANTHER" id="PTHR38103:SF1">
    <property type="entry name" value="RECOMBINATION-ASSOCIATED PROTEIN RDGC"/>
    <property type="match status" value="1"/>
</dbReference>
<evidence type="ECO:0000313" key="6">
    <source>
        <dbReference type="EMBL" id="PSV00675.1"/>
    </source>
</evidence>
<dbReference type="GO" id="GO:0043590">
    <property type="term" value="C:bacterial nucleoid"/>
    <property type="evidence" value="ECO:0007669"/>
    <property type="project" value="TreeGrafter"/>
</dbReference>
<dbReference type="Proteomes" id="UP000241426">
    <property type="component" value="Unassembled WGS sequence"/>
</dbReference>
<gene>
    <name evidence="6" type="ORF">C9J27_05920</name>
</gene>
<dbReference type="Pfam" id="PF04381">
    <property type="entry name" value="RdgC"/>
    <property type="match status" value="1"/>
</dbReference>
<dbReference type="AlphaFoldDB" id="A0A2T3KLT4"/>
<sequence>MHWFKNLLMYRFTREIELTADSLEKSLSEFEYKPCGSQDFSKFGWKYALGEHGELFTHCCGTNIFISACFEEKVIPSYVVKEGKHNKIVKLEKELGRKLKKTEKDTIQDEVVLDLLPRAFSKKTVINALIMKELGLIVIDASSAKTAEKVLSLLRKSIGSLPVSPVTSTQPLPMTMTKWVREGNIGSGFTIGDNAMFKSIEENGGEVKFKNVDLTSDEAKSHLEANRLVTEISLDWQDRVAFKLDDNFYIKGAKFSDELKDTNDDIDRESVAERFDADLALMSGELSVLFRDIFNLVGGIESKNTSNEKK</sequence>
<evidence type="ECO:0000256" key="2">
    <source>
        <dbReference type="ARBA" id="ARBA00008657"/>
    </source>
</evidence>